<feature type="compositionally biased region" description="Polar residues" evidence="1">
    <location>
        <begin position="175"/>
        <end position="190"/>
    </location>
</feature>
<dbReference type="InterPro" id="IPR053029">
    <property type="entry name" value="RNA_pol_I-specific_init_factor"/>
</dbReference>
<reference evidence="3 4" key="1">
    <citation type="journal article" date="2012" name="PLoS Pathog.">
        <title>Diverse lifestyles and strategies of plant pathogenesis encoded in the genomes of eighteen Dothideomycetes fungi.</title>
        <authorList>
            <person name="Ohm R.A."/>
            <person name="Feau N."/>
            <person name="Henrissat B."/>
            <person name="Schoch C.L."/>
            <person name="Horwitz B.A."/>
            <person name="Barry K.W."/>
            <person name="Condon B.J."/>
            <person name="Copeland A.C."/>
            <person name="Dhillon B."/>
            <person name="Glaser F."/>
            <person name="Hesse C.N."/>
            <person name="Kosti I."/>
            <person name="LaButti K."/>
            <person name="Lindquist E.A."/>
            <person name="Lucas S."/>
            <person name="Salamov A.A."/>
            <person name="Bradshaw R.E."/>
            <person name="Ciuffetti L."/>
            <person name="Hamelin R.C."/>
            <person name="Kema G.H.J."/>
            <person name="Lawrence C."/>
            <person name="Scott J.A."/>
            <person name="Spatafora J.W."/>
            <person name="Turgeon B.G."/>
            <person name="de Wit P.J.G.M."/>
            <person name="Zhong S."/>
            <person name="Goodwin S.B."/>
            <person name="Grigoriev I.V."/>
        </authorList>
    </citation>
    <scope>NUCLEOTIDE SEQUENCE [LARGE SCALE GENOMIC DNA]</scope>
    <source>
        <strain evidence="3 4">CIRAD86</strain>
    </source>
</reference>
<dbReference type="eggNOG" id="ENOG502STPQ">
    <property type="taxonomic scope" value="Eukaryota"/>
</dbReference>
<feature type="region of interest" description="Disordered" evidence="1">
    <location>
        <begin position="552"/>
        <end position="572"/>
    </location>
</feature>
<dbReference type="OrthoDB" id="5346740at2759"/>
<accession>M2ZIR3</accession>
<sequence>MAKDNDQGLHRFVMRQHAGAGYDGQNDMGDLSDLKIGPNGKKGSASANMQTTRTQARHAGTRSAGQRDSPPHAQQNVFGTDASAADRTSIAESARATQQPKTKQQLENSQPKSRNVHDPAEYDDGEGEENYTHHREFVNQPANGQQQSRPSSGDARHEAMPHSTINKRLSGDSYPETTSGSPSTVDQNAVQDRRGQTAQYAHPAMRSRGPGARALQSAGEHVQVQTSTPQLPQHGALGVPNIFGQPGPKNMTALVEDVAQNFSFGPPPQAHLNMARPGQQPAQARTLQPTQQLQRHNQQEKVMLQQEQQQQQQVRPSTQHGHRSVPTDQAHHGSEEPPLQQPRAPAVNEPPQQPTGDERGETRSPFERGQVQLPSKQRAHRAETPLQQRLDLPSEAAQEYSDGANPGFNGWPSANGHDEQYPPIEESALDYEDKELFRMDYSNLKAQPFDADPHMGPFEFPPNQQAGTFDERLKAAAGLPPDSQADFLATLDLDQWEQAGDWFLDRFGELASRFKNARNAKRTAAREFENEIEHRHEMVAKKQKITEAAMNEMRESGGKVLQGTPKKTRKAK</sequence>
<feature type="domain" description="Extracellular mutant protein 11 C-terminal" evidence="2">
    <location>
        <begin position="430"/>
        <end position="561"/>
    </location>
</feature>
<keyword evidence="4" id="KW-1185">Reference proteome</keyword>
<feature type="compositionally biased region" description="Polar residues" evidence="1">
    <location>
        <begin position="45"/>
        <end position="54"/>
    </location>
</feature>
<dbReference type="PANTHER" id="PTHR28244:SF3">
    <property type="entry name" value="EXTRACELLULAR MUTANT PROTEIN 11 C-TERMINAL DOMAIN-CONTAINING PROTEIN"/>
    <property type="match status" value="1"/>
</dbReference>
<feature type="compositionally biased region" description="Low complexity" evidence="1">
    <location>
        <begin position="300"/>
        <end position="314"/>
    </location>
</feature>
<proteinExistence type="predicted"/>
<dbReference type="Proteomes" id="UP000016932">
    <property type="component" value="Unassembled WGS sequence"/>
</dbReference>
<feature type="compositionally biased region" description="Polar residues" evidence="1">
    <location>
        <begin position="95"/>
        <end position="113"/>
    </location>
</feature>
<dbReference type="GO" id="GO:0070860">
    <property type="term" value="C:RNA polymerase I core factor complex"/>
    <property type="evidence" value="ECO:0007669"/>
    <property type="project" value="TreeGrafter"/>
</dbReference>
<name>M2ZIR3_PSEFD</name>
<dbReference type="VEuPathDB" id="FungiDB:MYCFIDRAFT_198895"/>
<evidence type="ECO:0000259" key="2">
    <source>
        <dbReference type="Pfam" id="PF15463"/>
    </source>
</evidence>
<evidence type="ECO:0000313" key="4">
    <source>
        <dbReference type="Proteomes" id="UP000016932"/>
    </source>
</evidence>
<protein>
    <recommendedName>
        <fullName evidence="2">Extracellular mutant protein 11 C-terminal domain-containing protein</fullName>
    </recommendedName>
</protein>
<feature type="region of interest" description="Disordered" evidence="1">
    <location>
        <begin position="19"/>
        <end position="428"/>
    </location>
</feature>
<feature type="compositionally biased region" description="Basic and acidic residues" evidence="1">
    <location>
        <begin position="356"/>
        <end position="366"/>
    </location>
</feature>
<organism evidence="3 4">
    <name type="scientific">Pseudocercospora fijiensis (strain CIRAD86)</name>
    <name type="common">Black leaf streak disease fungus</name>
    <name type="synonym">Mycosphaerella fijiensis</name>
    <dbReference type="NCBI Taxonomy" id="383855"/>
    <lineage>
        <taxon>Eukaryota</taxon>
        <taxon>Fungi</taxon>
        <taxon>Dikarya</taxon>
        <taxon>Ascomycota</taxon>
        <taxon>Pezizomycotina</taxon>
        <taxon>Dothideomycetes</taxon>
        <taxon>Dothideomycetidae</taxon>
        <taxon>Mycosphaerellales</taxon>
        <taxon>Mycosphaerellaceae</taxon>
        <taxon>Pseudocercospora</taxon>
    </lineage>
</organism>
<dbReference type="AlphaFoldDB" id="M2ZIR3"/>
<dbReference type="KEGG" id="pfj:MYCFIDRAFT_198895"/>
<dbReference type="GO" id="GO:0001164">
    <property type="term" value="F:RNA polymerase I core promoter sequence-specific DNA binding"/>
    <property type="evidence" value="ECO:0007669"/>
    <property type="project" value="TreeGrafter"/>
</dbReference>
<dbReference type="GO" id="GO:0042790">
    <property type="term" value="P:nucleolar large rRNA transcription by RNA polymerase I"/>
    <property type="evidence" value="ECO:0007669"/>
    <property type="project" value="TreeGrafter"/>
</dbReference>
<dbReference type="RefSeq" id="XP_007929842.1">
    <property type="nucleotide sequence ID" value="XM_007931651.1"/>
</dbReference>
<dbReference type="InterPro" id="IPR029178">
    <property type="entry name" value="Ecm11_C"/>
</dbReference>
<feature type="compositionally biased region" description="Polar residues" evidence="1">
    <location>
        <begin position="280"/>
        <end position="296"/>
    </location>
</feature>
<gene>
    <name evidence="3" type="ORF">MYCFIDRAFT_198895</name>
</gene>
<dbReference type="HOGENOM" id="CLU_466272_0_0_1"/>
<evidence type="ECO:0000313" key="3">
    <source>
        <dbReference type="EMBL" id="EME79004.1"/>
    </source>
</evidence>
<feature type="compositionally biased region" description="Polar residues" evidence="1">
    <location>
        <begin position="140"/>
        <end position="151"/>
    </location>
</feature>
<dbReference type="EMBL" id="KB446562">
    <property type="protein sequence ID" value="EME79004.1"/>
    <property type="molecule type" value="Genomic_DNA"/>
</dbReference>
<evidence type="ECO:0000256" key="1">
    <source>
        <dbReference type="SAM" id="MobiDB-lite"/>
    </source>
</evidence>
<dbReference type="Pfam" id="PF15463">
    <property type="entry name" value="ECM11"/>
    <property type="match status" value="1"/>
</dbReference>
<dbReference type="GO" id="GO:0017025">
    <property type="term" value="F:TBP-class protein binding"/>
    <property type="evidence" value="ECO:0007669"/>
    <property type="project" value="TreeGrafter"/>
</dbReference>
<dbReference type="PANTHER" id="PTHR28244">
    <property type="entry name" value="RNA POLYMERASE I-SPECIFIC TRANSCRIPTION INITIATION FACTOR RRN11"/>
    <property type="match status" value="1"/>
</dbReference>
<dbReference type="GeneID" id="19335764"/>